<feature type="transmembrane region" description="Helical" evidence="1">
    <location>
        <begin position="222"/>
        <end position="243"/>
    </location>
</feature>
<reference evidence="3" key="1">
    <citation type="journal article" date="2020" name="Int. J. Syst. Evol. Microbiol.">
        <title>Aquipluma nitroreducens gen. nov. sp. nov., a novel facultatively anaerobic bacterium isolated from a freshwater lake.</title>
        <authorList>
            <person name="Watanabe M."/>
            <person name="Kojima H."/>
            <person name="Fukui M."/>
        </authorList>
    </citation>
    <scope>NUCLEOTIDE SEQUENCE</scope>
    <source>
        <strain evidence="3">MeG22</strain>
    </source>
</reference>
<keyword evidence="4" id="KW-1185">Reference proteome</keyword>
<feature type="transmembrane region" description="Helical" evidence="1">
    <location>
        <begin position="38"/>
        <end position="56"/>
    </location>
</feature>
<feature type="transmembrane region" description="Helical" evidence="1">
    <location>
        <begin position="68"/>
        <end position="90"/>
    </location>
</feature>
<evidence type="ECO:0000313" key="3">
    <source>
        <dbReference type="EMBL" id="BBE18595.1"/>
    </source>
</evidence>
<protein>
    <submittedName>
        <fullName evidence="3">Permease of the drug/metabolite transporter superfamily</fullName>
    </submittedName>
</protein>
<dbReference type="InterPro" id="IPR000620">
    <property type="entry name" value="EamA_dom"/>
</dbReference>
<dbReference type="PANTHER" id="PTHR22911">
    <property type="entry name" value="ACYL-MALONYL CONDENSING ENZYME-RELATED"/>
    <property type="match status" value="1"/>
</dbReference>
<dbReference type="KEGG" id="anf:AQPE_2758"/>
<feature type="transmembrane region" description="Helical" evidence="1">
    <location>
        <begin position="96"/>
        <end position="118"/>
    </location>
</feature>
<name>A0A5K7SAQ3_9BACT</name>
<feature type="domain" description="EamA" evidence="2">
    <location>
        <begin position="9"/>
        <end position="141"/>
    </location>
</feature>
<organism evidence="3 4">
    <name type="scientific">Aquipluma nitroreducens</name>
    <dbReference type="NCBI Taxonomy" id="2010828"/>
    <lineage>
        <taxon>Bacteria</taxon>
        <taxon>Pseudomonadati</taxon>
        <taxon>Bacteroidota</taxon>
        <taxon>Bacteroidia</taxon>
        <taxon>Marinilabiliales</taxon>
        <taxon>Prolixibacteraceae</taxon>
        <taxon>Aquipluma</taxon>
    </lineage>
</organism>
<feature type="transmembrane region" description="Helical" evidence="1">
    <location>
        <begin position="159"/>
        <end position="179"/>
    </location>
</feature>
<dbReference type="EMBL" id="AP018694">
    <property type="protein sequence ID" value="BBE18595.1"/>
    <property type="molecule type" value="Genomic_DNA"/>
</dbReference>
<dbReference type="PANTHER" id="PTHR22911:SF137">
    <property type="entry name" value="SOLUTE CARRIER FAMILY 35 MEMBER G2-RELATED"/>
    <property type="match status" value="1"/>
</dbReference>
<feature type="transmembrane region" description="Helical" evidence="1">
    <location>
        <begin position="12"/>
        <end position="32"/>
    </location>
</feature>
<keyword evidence="1" id="KW-1133">Transmembrane helix</keyword>
<feature type="domain" description="EamA" evidence="2">
    <location>
        <begin position="162"/>
        <end position="295"/>
    </location>
</feature>
<keyword evidence="1" id="KW-0812">Transmembrane</keyword>
<evidence type="ECO:0000313" key="4">
    <source>
        <dbReference type="Proteomes" id="UP001193389"/>
    </source>
</evidence>
<dbReference type="Proteomes" id="UP001193389">
    <property type="component" value="Chromosome"/>
</dbReference>
<feature type="transmembrane region" description="Helical" evidence="1">
    <location>
        <begin position="191"/>
        <end position="210"/>
    </location>
</feature>
<gene>
    <name evidence="3" type="ORF">AQPE_2758</name>
</gene>
<evidence type="ECO:0000259" key="2">
    <source>
        <dbReference type="Pfam" id="PF00892"/>
    </source>
</evidence>
<keyword evidence="1" id="KW-0472">Membrane</keyword>
<dbReference type="AlphaFoldDB" id="A0A5K7SAQ3"/>
<dbReference type="SUPFAM" id="SSF103481">
    <property type="entry name" value="Multidrug resistance efflux transporter EmrE"/>
    <property type="match status" value="2"/>
</dbReference>
<dbReference type="GO" id="GO:0016020">
    <property type="term" value="C:membrane"/>
    <property type="evidence" value="ECO:0007669"/>
    <property type="project" value="InterPro"/>
</dbReference>
<feature type="transmembrane region" description="Helical" evidence="1">
    <location>
        <begin position="255"/>
        <end position="272"/>
    </location>
</feature>
<dbReference type="InterPro" id="IPR037185">
    <property type="entry name" value="EmrE-like"/>
</dbReference>
<feature type="transmembrane region" description="Helical" evidence="1">
    <location>
        <begin position="125"/>
        <end position="147"/>
    </location>
</feature>
<feature type="transmembrane region" description="Helical" evidence="1">
    <location>
        <begin position="278"/>
        <end position="296"/>
    </location>
</feature>
<evidence type="ECO:0000256" key="1">
    <source>
        <dbReference type="SAM" id="Phobius"/>
    </source>
</evidence>
<sequence length="302" mass="33013">MGVFLKEKRWLVYAILAAASWGIWGILTKFISGDINPFATHFMFTVGALFTLPLVLRNCKIKEANVKGISLGIGASILAVIGNVSIYQSFNMGGQAAVIIPLTNLYPLITIVIALLIFKEKLNWINGLGIFIVIPAILLLSGQSSFFDGSDVFYKNIEFQVWLIFAILTLFLFGIFSALQKVISNYLSTGWAYLSFVVSSVLVSVCFFAFGLIDFNFSEKTFWLGSSAGFLDGLGVLSIYWAYQVKGKASKVSSIAAALQQVFTVILAIVFLDEMLSLDASIGIFLAILGAYLLSFETTKTS</sequence>
<accession>A0A5K7SAQ3</accession>
<proteinExistence type="predicted"/>
<dbReference type="Pfam" id="PF00892">
    <property type="entry name" value="EamA"/>
    <property type="match status" value="2"/>
</dbReference>